<reference evidence="15 16" key="1">
    <citation type="submission" date="2018-04" db="EMBL/GenBank/DDBJ databases">
        <title>Denitrifier Microvirgula.</title>
        <authorList>
            <person name="Anderson E."/>
            <person name="Jang J."/>
            <person name="Ishii S."/>
        </authorList>
    </citation>
    <scope>NUCLEOTIDE SEQUENCE [LARGE SCALE GENOMIC DNA]</scope>
    <source>
        <strain evidence="15 16">BE2.4</strain>
    </source>
</reference>
<protein>
    <recommendedName>
        <fullName evidence="3">Biopolymer transport protein ExbB</fullName>
    </recommendedName>
</protein>
<evidence type="ECO:0000256" key="12">
    <source>
        <dbReference type="RuleBase" id="RU004057"/>
    </source>
</evidence>
<organism evidence="15 16">
    <name type="scientific">Microvirgula aerodenitrificans</name>
    <dbReference type="NCBI Taxonomy" id="57480"/>
    <lineage>
        <taxon>Bacteria</taxon>
        <taxon>Pseudomonadati</taxon>
        <taxon>Pseudomonadota</taxon>
        <taxon>Betaproteobacteria</taxon>
        <taxon>Neisseriales</taxon>
        <taxon>Aquaspirillaceae</taxon>
        <taxon>Microvirgula</taxon>
    </lineage>
</organism>
<evidence type="ECO:0000256" key="7">
    <source>
        <dbReference type="ARBA" id="ARBA00022692"/>
    </source>
</evidence>
<dbReference type="GO" id="GO:0005886">
    <property type="term" value="C:plasma membrane"/>
    <property type="evidence" value="ECO:0007669"/>
    <property type="project" value="UniProtKB-SubCell"/>
</dbReference>
<evidence type="ECO:0000256" key="4">
    <source>
        <dbReference type="ARBA" id="ARBA00022448"/>
    </source>
</evidence>
<feature type="transmembrane region" description="Helical" evidence="13">
    <location>
        <begin position="171"/>
        <end position="193"/>
    </location>
</feature>
<comment type="function">
    <text evidence="11">Involved in the TonB-dependent energy-dependent transport of various receptor-bound substrates. Protects ExbD from proteolytic degradation and functionally stabilizes TonB.</text>
</comment>
<dbReference type="EMBL" id="CP028519">
    <property type="protein sequence ID" value="AVY93749.1"/>
    <property type="molecule type" value="Genomic_DNA"/>
</dbReference>
<evidence type="ECO:0000256" key="9">
    <source>
        <dbReference type="ARBA" id="ARBA00022989"/>
    </source>
</evidence>
<name>A0A2S0P8N4_9NEIS</name>
<evidence type="ECO:0000256" key="11">
    <source>
        <dbReference type="ARBA" id="ARBA00024816"/>
    </source>
</evidence>
<keyword evidence="8 12" id="KW-0653">Protein transport</keyword>
<evidence type="ECO:0000256" key="8">
    <source>
        <dbReference type="ARBA" id="ARBA00022927"/>
    </source>
</evidence>
<proteinExistence type="inferred from homology"/>
<evidence type="ECO:0000256" key="13">
    <source>
        <dbReference type="SAM" id="Phobius"/>
    </source>
</evidence>
<dbReference type="PANTHER" id="PTHR30625:SF14">
    <property type="entry name" value="BIOPOLYMER TRANSPORT PROTEIN EXBB"/>
    <property type="match status" value="1"/>
</dbReference>
<keyword evidence="16" id="KW-1185">Reference proteome</keyword>
<dbReference type="STRING" id="1122240.GCA_000620105_01361"/>
<keyword evidence="9 13" id="KW-1133">Transmembrane helix</keyword>
<comment type="subcellular location">
    <subcellularLocation>
        <location evidence="1">Cell inner membrane</location>
        <topology evidence="1">Multi-pass membrane protein</topology>
    </subcellularLocation>
    <subcellularLocation>
        <location evidence="12">Membrane</location>
        <topology evidence="12">Multi-pass membrane protein</topology>
    </subcellularLocation>
</comment>
<dbReference type="AlphaFoldDB" id="A0A2S0P8N4"/>
<keyword evidence="6" id="KW-0997">Cell inner membrane</keyword>
<feature type="transmembrane region" description="Helical" evidence="13">
    <location>
        <begin position="125"/>
        <end position="151"/>
    </location>
</feature>
<dbReference type="InterPro" id="IPR050790">
    <property type="entry name" value="ExbB/TolQ_transport"/>
</dbReference>
<dbReference type="RefSeq" id="WP_028498718.1">
    <property type="nucleotide sequence ID" value="NZ_CALFSO010000008.1"/>
</dbReference>
<dbReference type="Proteomes" id="UP000244173">
    <property type="component" value="Chromosome"/>
</dbReference>
<evidence type="ECO:0000256" key="6">
    <source>
        <dbReference type="ARBA" id="ARBA00022519"/>
    </source>
</evidence>
<dbReference type="Pfam" id="PF01618">
    <property type="entry name" value="MotA_ExbB"/>
    <property type="match status" value="1"/>
</dbReference>
<evidence type="ECO:0000259" key="14">
    <source>
        <dbReference type="Pfam" id="PF01618"/>
    </source>
</evidence>
<feature type="domain" description="MotA/TolQ/ExbB proton channel" evidence="14">
    <location>
        <begin position="69"/>
        <end position="204"/>
    </location>
</feature>
<gene>
    <name evidence="15" type="ORF">DAI18_06570</name>
</gene>
<keyword evidence="7 13" id="KW-0812">Transmembrane</keyword>
<dbReference type="KEGG" id="maer:DAI18_06570"/>
<sequence length="225" mass="24213">MDLSLVFHQGDAILIAVFLLLLAMSVSSWWLILMRSVRYITIRRANRALDQAFWATPDWVRASEMVHNAEAPIARIAQAGLDALAHYRQHATRTLGQACGIDDYLTRVIRQTLSRENAKLENGMTWLATVGAVAPFVGLFGTVWGIYNALIGIAHEGQASIGAVSGPIGEALVATAAGLAVAIPAVVAYNALLRANRVLSADMDGFAHDLHAQLLTQTGETDGVR</sequence>
<evidence type="ECO:0000256" key="1">
    <source>
        <dbReference type="ARBA" id="ARBA00004429"/>
    </source>
</evidence>
<keyword evidence="5" id="KW-1003">Cell membrane</keyword>
<keyword evidence="4 12" id="KW-0813">Transport</keyword>
<evidence type="ECO:0000256" key="2">
    <source>
        <dbReference type="ARBA" id="ARBA00011471"/>
    </source>
</evidence>
<keyword evidence="10 13" id="KW-0472">Membrane</keyword>
<dbReference type="PANTHER" id="PTHR30625">
    <property type="entry name" value="PROTEIN TOLQ"/>
    <property type="match status" value="1"/>
</dbReference>
<comment type="subunit">
    <text evidence="2">The accessory proteins ExbB and ExbD seem to form a complex with TonB.</text>
</comment>
<evidence type="ECO:0000256" key="10">
    <source>
        <dbReference type="ARBA" id="ARBA00023136"/>
    </source>
</evidence>
<comment type="similarity">
    <text evidence="12">Belongs to the exbB/tolQ family.</text>
</comment>
<evidence type="ECO:0000256" key="5">
    <source>
        <dbReference type="ARBA" id="ARBA00022475"/>
    </source>
</evidence>
<evidence type="ECO:0000256" key="3">
    <source>
        <dbReference type="ARBA" id="ARBA00022093"/>
    </source>
</evidence>
<evidence type="ECO:0000313" key="15">
    <source>
        <dbReference type="EMBL" id="AVY93749.1"/>
    </source>
</evidence>
<accession>A0A2S0P8N4</accession>
<dbReference type="GO" id="GO:0017038">
    <property type="term" value="P:protein import"/>
    <property type="evidence" value="ECO:0007669"/>
    <property type="project" value="TreeGrafter"/>
</dbReference>
<evidence type="ECO:0000313" key="16">
    <source>
        <dbReference type="Proteomes" id="UP000244173"/>
    </source>
</evidence>
<dbReference type="InterPro" id="IPR002898">
    <property type="entry name" value="MotA_ExbB_proton_chnl"/>
</dbReference>
<dbReference type="OrthoDB" id="9805133at2"/>
<feature type="transmembrane region" description="Helical" evidence="13">
    <location>
        <begin position="12"/>
        <end position="34"/>
    </location>
</feature>